<reference evidence="2" key="1">
    <citation type="journal article" date="2019" name="Int. J. Syst. Evol. Microbiol.">
        <title>The Global Catalogue of Microorganisms (GCM) 10K type strain sequencing project: providing services to taxonomists for standard genome sequencing and annotation.</title>
        <authorList>
            <consortium name="The Broad Institute Genomics Platform"/>
            <consortium name="The Broad Institute Genome Sequencing Center for Infectious Disease"/>
            <person name="Wu L."/>
            <person name="Ma J."/>
        </authorList>
    </citation>
    <scope>NUCLEOTIDE SEQUENCE [LARGE SCALE GENOMIC DNA]</scope>
    <source>
        <strain evidence="2">JCM 17137</strain>
    </source>
</reference>
<gene>
    <name evidence="1" type="ORF">GCM10022402_18970</name>
</gene>
<keyword evidence="2" id="KW-1185">Reference proteome</keyword>
<proteinExistence type="predicted"/>
<dbReference type="Proteomes" id="UP001500908">
    <property type="component" value="Unassembled WGS sequence"/>
</dbReference>
<protein>
    <submittedName>
        <fullName evidence="1">Uncharacterized protein</fullName>
    </submittedName>
</protein>
<evidence type="ECO:0000313" key="2">
    <source>
        <dbReference type="Proteomes" id="UP001500908"/>
    </source>
</evidence>
<dbReference type="EMBL" id="BAABDD010000007">
    <property type="protein sequence ID" value="GAA3739402.1"/>
    <property type="molecule type" value="Genomic_DNA"/>
</dbReference>
<dbReference type="InterPro" id="IPR054206">
    <property type="entry name" value="DUF6912"/>
</dbReference>
<accession>A0ABP7FJH9</accession>
<dbReference type="RefSeq" id="WP_344969765.1">
    <property type="nucleotide sequence ID" value="NZ_BAABDD010000007.1"/>
</dbReference>
<organism evidence="1 2">
    <name type="scientific">Salinactinospora qingdaonensis</name>
    <dbReference type="NCBI Taxonomy" id="702744"/>
    <lineage>
        <taxon>Bacteria</taxon>
        <taxon>Bacillati</taxon>
        <taxon>Actinomycetota</taxon>
        <taxon>Actinomycetes</taxon>
        <taxon>Streptosporangiales</taxon>
        <taxon>Nocardiopsidaceae</taxon>
        <taxon>Salinactinospora</taxon>
    </lineage>
</organism>
<sequence>MHIYLPSTLPALATLLKEGRVEGAPLTAYAATAALRQAHGDDEEEVEYAAMMAAADASLELLAADPAAPRRRVVIAARLGEGAVREPEEPGAQPARVVLAGPVPLKRVVSAHVDDPAAADDVAAALTEPDAGHTEDHELMWYATQELPYLVE</sequence>
<name>A0ABP7FJH9_9ACTN</name>
<dbReference type="Pfam" id="PF21853">
    <property type="entry name" value="DUF6912"/>
    <property type="match status" value="1"/>
</dbReference>
<evidence type="ECO:0000313" key="1">
    <source>
        <dbReference type="EMBL" id="GAA3739402.1"/>
    </source>
</evidence>
<comment type="caution">
    <text evidence="1">The sequence shown here is derived from an EMBL/GenBank/DDBJ whole genome shotgun (WGS) entry which is preliminary data.</text>
</comment>